<reference evidence="1 2" key="1">
    <citation type="submission" date="2018-06" db="EMBL/GenBank/DDBJ databases">
        <authorList>
            <consortium name="Pathogen Informatics"/>
            <person name="Doyle S."/>
        </authorList>
    </citation>
    <scope>NUCLEOTIDE SEQUENCE [LARGE SCALE GENOMIC DNA]</scope>
    <source>
        <strain evidence="1 2">NCTC11801</strain>
    </source>
</reference>
<evidence type="ECO:0000313" key="1">
    <source>
        <dbReference type="EMBL" id="SUC32703.1"/>
    </source>
</evidence>
<proteinExistence type="predicted"/>
<organism evidence="1 2">
    <name type="scientific">Providencia rettgeri</name>
    <dbReference type="NCBI Taxonomy" id="587"/>
    <lineage>
        <taxon>Bacteria</taxon>
        <taxon>Pseudomonadati</taxon>
        <taxon>Pseudomonadota</taxon>
        <taxon>Gammaproteobacteria</taxon>
        <taxon>Enterobacterales</taxon>
        <taxon>Morganellaceae</taxon>
        <taxon>Providencia</taxon>
    </lineage>
</organism>
<dbReference type="AlphaFoldDB" id="A0A379FWE3"/>
<evidence type="ECO:0000313" key="2">
    <source>
        <dbReference type="Proteomes" id="UP000254208"/>
    </source>
</evidence>
<protein>
    <submittedName>
        <fullName evidence="1">Uncharacterized protein</fullName>
    </submittedName>
</protein>
<dbReference type="EMBL" id="UGTZ01000001">
    <property type="protein sequence ID" value="SUC32703.1"/>
    <property type="molecule type" value="Genomic_DNA"/>
</dbReference>
<dbReference type="Proteomes" id="UP000254208">
    <property type="component" value="Unassembled WGS sequence"/>
</dbReference>
<gene>
    <name evidence="1" type="ORF">NCTC11801_03705</name>
</gene>
<accession>A0A379FWE3</accession>
<sequence length="91" mass="10742">MANQTITLQNSEHDQVEQDVPEKINWLIPIGLFSCVLLAFFDKISIAALFSDEKFQQALGIDFDPTRFGVTDERIFIRLWCFFHATKRYWR</sequence>
<name>A0A379FWE3_PRORE</name>